<dbReference type="AlphaFoldDB" id="A0AAN1Q449"/>
<dbReference type="EMBL" id="CP032755">
    <property type="protein sequence ID" value="AYJ37263.1"/>
    <property type="molecule type" value="Genomic_DNA"/>
</dbReference>
<organism evidence="6 7">
    <name type="scientific">Lactiplantibacillus argentoratensis</name>
    <dbReference type="NCBI Taxonomy" id="271881"/>
    <lineage>
        <taxon>Bacteria</taxon>
        <taxon>Bacillati</taxon>
        <taxon>Bacillota</taxon>
        <taxon>Bacilli</taxon>
        <taxon>Lactobacillales</taxon>
        <taxon>Lactobacillaceae</taxon>
        <taxon>Lactiplantibacillus</taxon>
    </lineage>
</organism>
<dbReference type="InterPro" id="IPR001173">
    <property type="entry name" value="Glyco_trans_2-like"/>
</dbReference>
<dbReference type="Gene3D" id="3.90.550.10">
    <property type="entry name" value="Spore Coat Polysaccharide Biosynthesis Protein SpsA, Chain A"/>
    <property type="match status" value="1"/>
</dbReference>
<comment type="pathway">
    <text evidence="1">Cell wall biogenesis; cell wall polysaccharide biosynthesis.</text>
</comment>
<evidence type="ECO:0000259" key="5">
    <source>
        <dbReference type="Pfam" id="PF00535"/>
    </source>
</evidence>
<proteinExistence type="inferred from homology"/>
<geneLocation type="plasmid" evidence="6 7">
    <name>unnamed4</name>
</geneLocation>
<dbReference type="Proteomes" id="UP000281644">
    <property type="component" value="Plasmid unnamed4"/>
</dbReference>
<gene>
    <name evidence="6" type="ORF">LPA65_16315</name>
</gene>
<name>A0AAN1Q449_9LACO</name>
<accession>A0AAN1Q449</accession>
<dbReference type="Pfam" id="PF00535">
    <property type="entry name" value="Glycos_transf_2"/>
    <property type="match status" value="1"/>
</dbReference>
<dbReference type="KEGG" id="larg:LPA65_16315"/>
<evidence type="ECO:0000256" key="1">
    <source>
        <dbReference type="ARBA" id="ARBA00004776"/>
    </source>
</evidence>
<protein>
    <submittedName>
        <fullName evidence="6">Glycosyltransferase</fullName>
    </submittedName>
</protein>
<dbReference type="RefSeq" id="WP_057716915.1">
    <property type="nucleotide sequence ID" value="NZ_BJZD01000070.1"/>
</dbReference>
<reference evidence="6 7" key="1">
    <citation type="submission" date="2018-10" db="EMBL/GenBank/DDBJ databases">
        <title>Genome sequencing of Lactobacillus species.</title>
        <authorList>
            <person name="Baek C."/>
            <person name="Yi H."/>
        </authorList>
    </citation>
    <scope>NUCLEOTIDE SEQUENCE [LARGE SCALE GENOMIC DNA]</scope>
    <source>
        <strain evidence="6 7">DSM 16365</strain>
        <plasmid evidence="6 7">unnamed4</plasmid>
    </source>
</reference>
<feature type="domain" description="Glycosyltransferase 2-like" evidence="5">
    <location>
        <begin position="14"/>
        <end position="177"/>
    </location>
</feature>
<dbReference type="SUPFAM" id="SSF53448">
    <property type="entry name" value="Nucleotide-diphospho-sugar transferases"/>
    <property type="match status" value="1"/>
</dbReference>
<evidence type="ECO:0000256" key="4">
    <source>
        <dbReference type="ARBA" id="ARBA00022679"/>
    </source>
</evidence>
<dbReference type="GO" id="GO:0016757">
    <property type="term" value="F:glycosyltransferase activity"/>
    <property type="evidence" value="ECO:0007669"/>
    <property type="project" value="UniProtKB-KW"/>
</dbReference>
<evidence type="ECO:0000256" key="2">
    <source>
        <dbReference type="ARBA" id="ARBA00006739"/>
    </source>
</evidence>
<evidence type="ECO:0000256" key="3">
    <source>
        <dbReference type="ARBA" id="ARBA00022676"/>
    </source>
</evidence>
<keyword evidence="4" id="KW-0808">Transferase</keyword>
<dbReference type="InterPro" id="IPR029044">
    <property type="entry name" value="Nucleotide-diphossugar_trans"/>
</dbReference>
<dbReference type="PANTHER" id="PTHR43179:SF12">
    <property type="entry name" value="GALACTOFURANOSYLTRANSFERASE GLFT2"/>
    <property type="match status" value="1"/>
</dbReference>
<evidence type="ECO:0000313" key="7">
    <source>
        <dbReference type="Proteomes" id="UP000281644"/>
    </source>
</evidence>
<comment type="similarity">
    <text evidence="2">Belongs to the glycosyltransferase 2 family.</text>
</comment>
<dbReference type="PANTHER" id="PTHR43179">
    <property type="entry name" value="RHAMNOSYLTRANSFERASE WBBL"/>
    <property type="match status" value="1"/>
</dbReference>
<evidence type="ECO:0000313" key="6">
    <source>
        <dbReference type="EMBL" id="AYJ37263.1"/>
    </source>
</evidence>
<keyword evidence="3" id="KW-0328">Glycosyltransferase</keyword>
<keyword evidence="6" id="KW-0614">Plasmid</keyword>
<dbReference type="CDD" id="cd04185">
    <property type="entry name" value="GT_2_like_b"/>
    <property type="match status" value="1"/>
</dbReference>
<sequence length="306" mass="34957">MVKKLSNEEKVQVSAVVVTYNRLAFLKECIAALLQQTEKVAHIIVVDNHSAQETQDYLTSLGTKIDYLRLEQNIGGAGGFYSGIKYFAKKTQDDFVWVMDDDTIPAPDALKQLVAAAKIVPEVGFLASNPKWIDGSPAVMNVPMVAHPNWTNRLDAQQQLIAIKQASFVSIMINRSAVLKVGLPIQQFFIWGDDTEYTERIKRQFEAYLVPNSIVVHKMKQNQNVDIIQDTPNRVGRYYYAYRNRLYNARQRSNKEVLRYWIQLVTMIVKVLVKPNSGKFKKIGVMLHGMWSGLWFKPQVEFVQGQ</sequence>